<evidence type="ECO:0000313" key="3">
    <source>
        <dbReference type="EMBL" id="RDS79065.1"/>
    </source>
</evidence>
<accession>A0A370WT10</accession>
<dbReference type="SUPFAM" id="SSF48452">
    <property type="entry name" value="TPR-like"/>
    <property type="match status" value="1"/>
</dbReference>
<dbReference type="Gene3D" id="1.25.40.10">
    <property type="entry name" value="Tetratricopeptide repeat domain"/>
    <property type="match status" value="1"/>
</dbReference>
<dbReference type="EMBL" id="QRBE01000017">
    <property type="protein sequence ID" value="RDS79065.1"/>
    <property type="molecule type" value="Genomic_DNA"/>
</dbReference>
<name>A0A370WT10_9GAMM</name>
<comment type="caution">
    <text evidence="3">The sequence shown here is derived from an EMBL/GenBank/DDBJ whole genome shotgun (WGS) entry which is preliminary data.</text>
</comment>
<feature type="repeat" description="TPR" evidence="2">
    <location>
        <begin position="121"/>
        <end position="154"/>
    </location>
</feature>
<dbReference type="Gene3D" id="3.40.50.300">
    <property type="entry name" value="P-loop containing nucleotide triphosphate hydrolases"/>
    <property type="match status" value="1"/>
</dbReference>
<dbReference type="PANTHER" id="PTHR12788:SF10">
    <property type="entry name" value="PROTEIN-TYROSINE SULFOTRANSFERASE"/>
    <property type="match status" value="1"/>
</dbReference>
<dbReference type="Pfam" id="PF13469">
    <property type="entry name" value="Sulfotransfer_3"/>
    <property type="match status" value="1"/>
</dbReference>
<evidence type="ECO:0000256" key="2">
    <source>
        <dbReference type="PROSITE-ProRule" id="PRU00339"/>
    </source>
</evidence>
<feature type="repeat" description="TPR" evidence="2">
    <location>
        <begin position="87"/>
        <end position="120"/>
    </location>
</feature>
<dbReference type="PANTHER" id="PTHR12788">
    <property type="entry name" value="PROTEIN-TYROSINE SULFOTRANSFERASE 2"/>
    <property type="match status" value="1"/>
</dbReference>
<evidence type="ECO:0000313" key="4">
    <source>
        <dbReference type="Proteomes" id="UP000254258"/>
    </source>
</evidence>
<keyword evidence="4" id="KW-1185">Reference proteome</keyword>
<protein>
    <submittedName>
        <fullName evidence="3">Sulfotransferase family protein</fullName>
    </submittedName>
</protein>
<sequence>MTHGTHAPEDRAAGLSPSARRLLDEAVKALSRGQPDAAERTLIGVMAMAPKSAEAHRLLGISSQMRGDPVKAADAFRQADTLRPDDPVILMSYGISLFECGKVQDAIGAFRRACELAPDMASAWYNLGKALKLQLHAEEACRVFERALSLDPSHVTARISLADTFVHLGDIAAGAAHYREVLKRQPEHAGAWYALANLKTEPFSEADTASLRRAFRKPGLSADARVSLGFALAKALEDQRLYSEAFEALREANTLKRRQVLWNAREENAKVDAIMSAFATSPPAPVDPALGREAILIISLPRSGSTLIEQILASHPQVEGANEILDLPQVIEGESRRRKQPFPQWVASATAEDWARLGREYLDRTARWRQQRPLFTDKNTVTWELVGAARAMLPGARIVNVHRDPLETCLACYRQLFSTGSHFSYDLDDMASYYLDFARLSRYWLQRYPGQVLDFSYEALLADPETQTRRLLDFCGLSFDPACLDFHKTSRVVLSTASAAQVRQPLRKDTARAMRYETQLAPLRARLTQDQQD</sequence>
<dbReference type="AlphaFoldDB" id="A0A370WT10"/>
<evidence type="ECO:0000256" key="1">
    <source>
        <dbReference type="ARBA" id="ARBA00022679"/>
    </source>
</evidence>
<dbReference type="SUPFAM" id="SSF52540">
    <property type="entry name" value="P-loop containing nucleoside triphosphate hydrolases"/>
    <property type="match status" value="1"/>
</dbReference>
<dbReference type="OrthoDB" id="9766687at2"/>
<dbReference type="Pfam" id="PF13432">
    <property type="entry name" value="TPR_16"/>
    <property type="match status" value="1"/>
</dbReference>
<dbReference type="InterPro" id="IPR027417">
    <property type="entry name" value="P-loop_NTPase"/>
</dbReference>
<keyword evidence="1 3" id="KW-0808">Transferase</keyword>
<dbReference type="Proteomes" id="UP000254258">
    <property type="component" value="Unassembled WGS sequence"/>
</dbReference>
<dbReference type="GO" id="GO:0008476">
    <property type="term" value="F:protein-tyrosine sulfotransferase activity"/>
    <property type="evidence" value="ECO:0007669"/>
    <property type="project" value="InterPro"/>
</dbReference>
<dbReference type="PROSITE" id="PS50005">
    <property type="entry name" value="TPR"/>
    <property type="match status" value="3"/>
</dbReference>
<feature type="repeat" description="TPR" evidence="2">
    <location>
        <begin position="53"/>
        <end position="86"/>
    </location>
</feature>
<dbReference type="InterPro" id="IPR011990">
    <property type="entry name" value="TPR-like_helical_dom_sf"/>
</dbReference>
<reference evidence="3 4" key="1">
    <citation type="submission" date="2018-07" db="EMBL/GenBank/DDBJ databases">
        <title>Dyella monticola sp. nov. and Dyella psychrodurans sp. nov. isolated from monsoon evergreen broad-leaved forest soil of Dinghu Mountain, China.</title>
        <authorList>
            <person name="Gao Z."/>
            <person name="Qiu L."/>
        </authorList>
    </citation>
    <scope>NUCLEOTIDE SEQUENCE [LARGE SCALE GENOMIC DNA]</scope>
    <source>
        <strain evidence="3 4">4G-K06</strain>
    </source>
</reference>
<dbReference type="InterPro" id="IPR026634">
    <property type="entry name" value="TPST-like"/>
</dbReference>
<organism evidence="3 4">
    <name type="scientific">Dyella monticola</name>
    <dbReference type="NCBI Taxonomy" id="1927958"/>
    <lineage>
        <taxon>Bacteria</taxon>
        <taxon>Pseudomonadati</taxon>
        <taxon>Pseudomonadota</taxon>
        <taxon>Gammaproteobacteria</taxon>
        <taxon>Lysobacterales</taxon>
        <taxon>Rhodanobacteraceae</taxon>
        <taxon>Dyella</taxon>
    </lineage>
</organism>
<gene>
    <name evidence="3" type="ORF">DWU98_19505</name>
</gene>
<dbReference type="Pfam" id="PF13414">
    <property type="entry name" value="TPR_11"/>
    <property type="match status" value="1"/>
</dbReference>
<dbReference type="InterPro" id="IPR019734">
    <property type="entry name" value="TPR_rpt"/>
</dbReference>
<dbReference type="SMART" id="SM00028">
    <property type="entry name" value="TPR"/>
    <property type="match status" value="4"/>
</dbReference>
<keyword evidence="2" id="KW-0802">TPR repeat</keyword>
<dbReference type="Pfam" id="PF14559">
    <property type="entry name" value="TPR_19"/>
    <property type="match status" value="1"/>
</dbReference>
<proteinExistence type="predicted"/>
<dbReference type="RefSeq" id="WP_115497269.1">
    <property type="nucleotide sequence ID" value="NZ_QRBE01000017.1"/>
</dbReference>